<dbReference type="InterPro" id="IPR043502">
    <property type="entry name" value="DNA/RNA_pol_sf"/>
</dbReference>
<dbReference type="CDD" id="cd01650">
    <property type="entry name" value="RT_nLTR_like"/>
    <property type="match status" value="1"/>
</dbReference>
<dbReference type="EMBL" id="SPHZ02000012">
    <property type="protein sequence ID" value="KAF0888952.1"/>
    <property type="molecule type" value="Genomic_DNA"/>
</dbReference>
<evidence type="ECO:0000313" key="2">
    <source>
        <dbReference type="EMBL" id="KAF0888952.1"/>
    </source>
</evidence>
<feature type="domain" description="Reverse transcriptase" evidence="1">
    <location>
        <begin position="1"/>
        <end position="316"/>
    </location>
</feature>
<accession>A0A6G1BM65</accession>
<organism evidence="2 3">
    <name type="scientific">Oryza meyeriana var. granulata</name>
    <dbReference type="NCBI Taxonomy" id="110450"/>
    <lineage>
        <taxon>Eukaryota</taxon>
        <taxon>Viridiplantae</taxon>
        <taxon>Streptophyta</taxon>
        <taxon>Embryophyta</taxon>
        <taxon>Tracheophyta</taxon>
        <taxon>Spermatophyta</taxon>
        <taxon>Magnoliopsida</taxon>
        <taxon>Liliopsida</taxon>
        <taxon>Poales</taxon>
        <taxon>Poaceae</taxon>
        <taxon>BOP clade</taxon>
        <taxon>Oryzoideae</taxon>
        <taxon>Oryzeae</taxon>
        <taxon>Oryzinae</taxon>
        <taxon>Oryza</taxon>
        <taxon>Oryza meyeriana</taxon>
    </lineage>
</organism>
<dbReference type="AlphaFoldDB" id="A0A6G1BM65"/>
<gene>
    <name evidence="2" type="ORF">E2562_020170</name>
</gene>
<dbReference type="PANTHER" id="PTHR19446">
    <property type="entry name" value="REVERSE TRANSCRIPTASES"/>
    <property type="match status" value="1"/>
</dbReference>
<keyword evidence="3" id="KW-1185">Reference proteome</keyword>
<dbReference type="OrthoDB" id="694708at2759"/>
<reference evidence="2 3" key="1">
    <citation type="submission" date="2019-11" db="EMBL/GenBank/DDBJ databases">
        <title>Whole genome sequence of Oryza granulata.</title>
        <authorList>
            <person name="Li W."/>
        </authorList>
    </citation>
    <scope>NUCLEOTIDE SEQUENCE [LARGE SCALE GENOMIC DNA]</scope>
    <source>
        <strain evidence="3">cv. Menghai</strain>
        <tissue evidence="2">Leaf</tissue>
    </source>
</reference>
<name>A0A6G1BM65_9ORYZ</name>
<proteinExistence type="predicted"/>
<protein>
    <recommendedName>
        <fullName evidence="1">Reverse transcriptase domain-containing protein</fullName>
    </recommendedName>
</protein>
<sequence length="316" mass="36472">MKSYEDQARLGRHRDVSNPLLYIQPVVVFGYDQRMEERWRKKKPGDTRFVKIMEGASRIIWLRGRWRERAWERNQLSDLSFHANSLYFCCLIFQCSQHDLESHKEPVVAIVVGYGTYWKLKAWPVIKTEVLVAINDLTDLDGHSLCRLLATLLKKVITEMVSPNQSAFLTGRSIQDNFRLVQLASKCLWTSKKEALLLKIDIARAFDTVSWPFLLETLQHMGFGHRWCSWIALIPCTSSSRLIVNGSIGAHIAHRRGLRQGDPLSPLLFIMVMETLNRLFKMANWEGMLEQIGCHGLTHRVSLYADDVICFIKPSL</sequence>
<comment type="caution">
    <text evidence="2">The sequence shown here is derived from an EMBL/GenBank/DDBJ whole genome shotgun (WGS) entry which is preliminary data.</text>
</comment>
<evidence type="ECO:0000259" key="1">
    <source>
        <dbReference type="PROSITE" id="PS50878"/>
    </source>
</evidence>
<dbReference type="SUPFAM" id="SSF56672">
    <property type="entry name" value="DNA/RNA polymerases"/>
    <property type="match status" value="1"/>
</dbReference>
<dbReference type="Pfam" id="PF00078">
    <property type="entry name" value="RVT_1"/>
    <property type="match status" value="1"/>
</dbReference>
<dbReference type="Proteomes" id="UP000479710">
    <property type="component" value="Unassembled WGS sequence"/>
</dbReference>
<dbReference type="PROSITE" id="PS50878">
    <property type="entry name" value="RT_POL"/>
    <property type="match status" value="1"/>
</dbReference>
<dbReference type="InterPro" id="IPR000477">
    <property type="entry name" value="RT_dom"/>
</dbReference>
<evidence type="ECO:0000313" key="3">
    <source>
        <dbReference type="Proteomes" id="UP000479710"/>
    </source>
</evidence>